<keyword evidence="2 6" id="KW-0479">Metal-binding</keyword>
<dbReference type="EMBL" id="RBIN01000004">
    <property type="protein sequence ID" value="RKR04499.1"/>
    <property type="molecule type" value="Genomic_DNA"/>
</dbReference>
<evidence type="ECO:0000256" key="3">
    <source>
        <dbReference type="ARBA" id="ARBA00022801"/>
    </source>
</evidence>
<comment type="function">
    <text evidence="6">Has oligopeptidase activity and degrades a variety of small bioactive peptides.</text>
</comment>
<comment type="caution">
    <text evidence="10">The sequence shown here is derived from an EMBL/GenBank/DDBJ whole genome shotgun (WGS) entry which is preliminary data.</text>
</comment>
<keyword evidence="4 6" id="KW-0862">Zinc</keyword>
<dbReference type="PANTHER" id="PTHR11804:SF84">
    <property type="entry name" value="SACCHAROLYSIN"/>
    <property type="match status" value="1"/>
</dbReference>
<dbReference type="InterPro" id="IPR004438">
    <property type="entry name" value="Peptidase_M3B"/>
</dbReference>
<evidence type="ECO:0000259" key="9">
    <source>
        <dbReference type="Pfam" id="PF08439"/>
    </source>
</evidence>
<dbReference type="InterPro" id="IPR001567">
    <property type="entry name" value="Pept_M3A_M3B_dom"/>
</dbReference>
<dbReference type="Gene3D" id="1.20.140.70">
    <property type="entry name" value="Oligopeptidase f, N-terminal domain"/>
    <property type="match status" value="1"/>
</dbReference>
<dbReference type="OrthoDB" id="9766487at2"/>
<dbReference type="InterPro" id="IPR042088">
    <property type="entry name" value="OligoPept_F_C"/>
</dbReference>
<feature type="domain" description="Peptidase M3A/M3B catalytic" evidence="8">
    <location>
        <begin position="224"/>
        <end position="603"/>
    </location>
</feature>
<dbReference type="Proteomes" id="UP000281975">
    <property type="component" value="Unassembled WGS sequence"/>
</dbReference>
<sequence>MHYRTARLLPTTTLLLALLPGVTSPVMAAQASRGTSNDGASAGTWQLEDLYASPAAWQQSYEQVSQAIDGLDRFRGHLTDSPQALAEALDAVRLNAYASLRADEDLRNSTAQERNNRATRLMAHYGEVTGYIRPELTGMDQSTLAEWAARPVLKVHRRFLENVMREAPHTLARPTESALAALAPVTTTGNTYSLLTNSDIAWPSLAIDGKSRTLDQAGYSRWRESEDRDVRRRVFETFWPVWQQYETTFGALLGNQVLEHVIEARLRHYDSALAAAVSSNDIPAAVYHQLIRSANQHLPTLHRYLKLRQRMLGVEQLHYYDIYPPLVTSERRFTIDDARRLTRAATRPLGAHYSKLLERATDSPWTSVYPQRGKRSGAYMNGSAYDVHPYVLMNFNGAYGDVSTYAHEWGHGIHSMLADESQPYATSDYPIFTAEVASTTNEELLIDDMIRQADNDREKLFYIGQALESLRGTFFRQTQFAEFELAIHEAAEQGTPLSGKRMTQMYGDILKKYYGVEQGVTAINPDFFIEWAYIPHFYYNFYVYQYATSITAAHHFASALKRDPEKVRATYLNVLSSGGSDSGYRLLKQAGVDLATPQPYDALMDYMNELMDQAETLLERS</sequence>
<dbReference type="InterPro" id="IPR013647">
    <property type="entry name" value="OligopepF_N_dom"/>
</dbReference>
<dbReference type="GO" id="GO:0004222">
    <property type="term" value="F:metalloendopeptidase activity"/>
    <property type="evidence" value="ECO:0007669"/>
    <property type="project" value="UniProtKB-UniRule"/>
</dbReference>
<dbReference type="NCBIfam" id="TIGR00181">
    <property type="entry name" value="pepF"/>
    <property type="match status" value="1"/>
</dbReference>
<name>A0A420WXL6_9GAMM</name>
<dbReference type="GO" id="GO:0006518">
    <property type="term" value="P:peptide metabolic process"/>
    <property type="evidence" value="ECO:0007669"/>
    <property type="project" value="TreeGrafter"/>
</dbReference>
<dbReference type="InterPro" id="IPR045090">
    <property type="entry name" value="Pept_M3A_M3B"/>
</dbReference>
<feature type="domain" description="Oligopeptidase F N-terminal" evidence="9">
    <location>
        <begin position="135"/>
        <end position="200"/>
    </location>
</feature>
<evidence type="ECO:0000259" key="8">
    <source>
        <dbReference type="Pfam" id="PF01432"/>
    </source>
</evidence>
<evidence type="ECO:0000313" key="11">
    <source>
        <dbReference type="Proteomes" id="UP000281975"/>
    </source>
</evidence>
<evidence type="ECO:0000256" key="2">
    <source>
        <dbReference type="ARBA" id="ARBA00022723"/>
    </source>
</evidence>
<evidence type="ECO:0000313" key="10">
    <source>
        <dbReference type="EMBL" id="RKR04499.1"/>
    </source>
</evidence>
<keyword evidence="5 6" id="KW-0482">Metalloprotease</keyword>
<reference evidence="10 11" key="1">
    <citation type="submission" date="2018-10" db="EMBL/GenBank/DDBJ databases">
        <title>Genomic Encyclopedia of Type Strains, Phase IV (KMG-IV): sequencing the most valuable type-strain genomes for metagenomic binning, comparative biology and taxonomic classification.</title>
        <authorList>
            <person name="Goeker M."/>
        </authorList>
    </citation>
    <scope>NUCLEOTIDE SEQUENCE [LARGE SCALE GENOMIC DNA]</scope>
    <source>
        <strain evidence="10 11">DSM 23229</strain>
    </source>
</reference>
<dbReference type="CDD" id="cd09608">
    <property type="entry name" value="M3B_PepF"/>
    <property type="match status" value="1"/>
</dbReference>
<keyword evidence="11" id="KW-1185">Reference proteome</keyword>
<comment type="similarity">
    <text evidence="6">Belongs to the peptidase M3B family.</text>
</comment>
<dbReference type="AlphaFoldDB" id="A0A420WXL6"/>
<dbReference type="Gene3D" id="1.10.1370.20">
    <property type="entry name" value="Oligoendopeptidase f, C-terminal domain"/>
    <property type="match status" value="1"/>
</dbReference>
<dbReference type="RefSeq" id="WP_121172644.1">
    <property type="nucleotide sequence ID" value="NZ_RBIN01000004.1"/>
</dbReference>
<feature type="signal peptide" evidence="7">
    <location>
        <begin position="1"/>
        <end position="28"/>
    </location>
</feature>
<gene>
    <name evidence="10" type="ORF">C7446_1708</name>
</gene>
<keyword evidence="3 6" id="KW-0378">Hydrolase</keyword>
<dbReference type="PANTHER" id="PTHR11804">
    <property type="entry name" value="PROTEASE M3 THIMET OLIGOPEPTIDASE-RELATED"/>
    <property type="match status" value="1"/>
</dbReference>
<dbReference type="SUPFAM" id="SSF55486">
    <property type="entry name" value="Metalloproteases ('zincins'), catalytic domain"/>
    <property type="match status" value="1"/>
</dbReference>
<dbReference type="EC" id="3.4.24.-" evidence="6"/>
<accession>A0A420WXL6</accession>
<evidence type="ECO:0000256" key="7">
    <source>
        <dbReference type="SAM" id="SignalP"/>
    </source>
</evidence>
<keyword evidence="7" id="KW-0732">Signal</keyword>
<keyword evidence="1 6" id="KW-0645">Protease</keyword>
<evidence type="ECO:0000256" key="4">
    <source>
        <dbReference type="ARBA" id="ARBA00022833"/>
    </source>
</evidence>
<evidence type="ECO:0000256" key="1">
    <source>
        <dbReference type="ARBA" id="ARBA00022670"/>
    </source>
</evidence>
<evidence type="ECO:0000256" key="5">
    <source>
        <dbReference type="ARBA" id="ARBA00023049"/>
    </source>
</evidence>
<dbReference type="GO" id="GO:0046872">
    <property type="term" value="F:metal ion binding"/>
    <property type="evidence" value="ECO:0007669"/>
    <property type="project" value="UniProtKB-UniRule"/>
</dbReference>
<comment type="cofactor">
    <cofactor evidence="6">
        <name>Zn(2+)</name>
        <dbReference type="ChEBI" id="CHEBI:29105"/>
    </cofactor>
    <text evidence="6">Binds 1 zinc ion.</text>
</comment>
<dbReference type="Gene3D" id="1.10.287.830">
    <property type="entry name" value="putative peptidase helix hairpin domain like"/>
    <property type="match status" value="1"/>
</dbReference>
<dbReference type="Pfam" id="PF01432">
    <property type="entry name" value="Peptidase_M3"/>
    <property type="match status" value="1"/>
</dbReference>
<organism evidence="10 11">
    <name type="scientific">Kushneria sinocarnis</name>
    <dbReference type="NCBI Taxonomy" id="595502"/>
    <lineage>
        <taxon>Bacteria</taxon>
        <taxon>Pseudomonadati</taxon>
        <taxon>Pseudomonadota</taxon>
        <taxon>Gammaproteobacteria</taxon>
        <taxon>Oceanospirillales</taxon>
        <taxon>Halomonadaceae</taxon>
        <taxon>Kushneria</taxon>
    </lineage>
</organism>
<feature type="chain" id="PRO_5019069941" description="Oligopeptidase F" evidence="7">
    <location>
        <begin position="29"/>
        <end position="621"/>
    </location>
</feature>
<evidence type="ECO:0000256" key="6">
    <source>
        <dbReference type="RuleBase" id="RU368091"/>
    </source>
</evidence>
<protein>
    <recommendedName>
        <fullName evidence="6">Oligopeptidase F</fullName>
        <ecNumber evidence="6">3.4.24.-</ecNumber>
    </recommendedName>
</protein>
<dbReference type="GO" id="GO:0006508">
    <property type="term" value="P:proteolysis"/>
    <property type="evidence" value="ECO:0007669"/>
    <property type="project" value="UniProtKB-KW"/>
</dbReference>
<proteinExistence type="inferred from homology"/>
<dbReference type="Pfam" id="PF08439">
    <property type="entry name" value="Peptidase_M3_N"/>
    <property type="match status" value="1"/>
</dbReference>